<name>A0A4Z2FEU3_9TELE</name>
<evidence type="ECO:0000313" key="2">
    <source>
        <dbReference type="Proteomes" id="UP000314294"/>
    </source>
</evidence>
<proteinExistence type="predicted"/>
<dbReference type="Proteomes" id="UP000314294">
    <property type="component" value="Unassembled WGS sequence"/>
</dbReference>
<comment type="caution">
    <text evidence="1">The sequence shown here is derived from an EMBL/GenBank/DDBJ whole genome shotgun (WGS) entry which is preliminary data.</text>
</comment>
<gene>
    <name evidence="1" type="ORF">EYF80_050366</name>
</gene>
<keyword evidence="2" id="KW-1185">Reference proteome</keyword>
<dbReference type="EMBL" id="SRLO01001277">
    <property type="protein sequence ID" value="TNN39461.1"/>
    <property type="molecule type" value="Genomic_DNA"/>
</dbReference>
<dbReference type="AlphaFoldDB" id="A0A4Z2FEU3"/>
<organism evidence="1 2">
    <name type="scientific">Liparis tanakae</name>
    <name type="common">Tanaka's snailfish</name>
    <dbReference type="NCBI Taxonomy" id="230148"/>
    <lineage>
        <taxon>Eukaryota</taxon>
        <taxon>Metazoa</taxon>
        <taxon>Chordata</taxon>
        <taxon>Craniata</taxon>
        <taxon>Vertebrata</taxon>
        <taxon>Euteleostomi</taxon>
        <taxon>Actinopterygii</taxon>
        <taxon>Neopterygii</taxon>
        <taxon>Teleostei</taxon>
        <taxon>Neoteleostei</taxon>
        <taxon>Acanthomorphata</taxon>
        <taxon>Eupercaria</taxon>
        <taxon>Perciformes</taxon>
        <taxon>Cottioidei</taxon>
        <taxon>Cottales</taxon>
        <taxon>Liparidae</taxon>
        <taxon>Liparis</taxon>
    </lineage>
</organism>
<reference evidence="1 2" key="1">
    <citation type="submission" date="2019-03" db="EMBL/GenBank/DDBJ databases">
        <title>First draft genome of Liparis tanakae, snailfish: a comprehensive survey of snailfish specific genes.</title>
        <authorList>
            <person name="Kim W."/>
            <person name="Song I."/>
            <person name="Jeong J.-H."/>
            <person name="Kim D."/>
            <person name="Kim S."/>
            <person name="Ryu S."/>
            <person name="Song J.Y."/>
            <person name="Lee S.K."/>
        </authorList>
    </citation>
    <scope>NUCLEOTIDE SEQUENCE [LARGE SCALE GENOMIC DNA]</scope>
    <source>
        <tissue evidence="1">Muscle</tissue>
    </source>
</reference>
<accession>A0A4Z2FEU3</accession>
<sequence length="104" mass="11527">MLIRGRADELMKQKLIECINSEIVSFQSTGMTLSSESHIFSNQLLLPPRAPWGLSGCLKAQALEAVWAVKFKMHIEYAGALPTGDHIEVLSDSKLQLVARLPHI</sequence>
<evidence type="ECO:0000313" key="1">
    <source>
        <dbReference type="EMBL" id="TNN39461.1"/>
    </source>
</evidence>
<protein>
    <submittedName>
        <fullName evidence="1">Uncharacterized protein</fullName>
    </submittedName>
</protein>